<dbReference type="WBParaSite" id="PSAMB.scaffold564size47081.g7092.t1">
    <property type="protein sequence ID" value="PSAMB.scaffold564size47081.g7092.t1"/>
    <property type="gene ID" value="PSAMB.scaffold564size47081.g7092"/>
</dbReference>
<keyword evidence="1" id="KW-1185">Reference proteome</keyword>
<protein>
    <submittedName>
        <fullName evidence="2">Uncharacterized protein</fullName>
    </submittedName>
</protein>
<dbReference type="AlphaFoldDB" id="A0A914WWB4"/>
<evidence type="ECO:0000313" key="1">
    <source>
        <dbReference type="Proteomes" id="UP000887566"/>
    </source>
</evidence>
<dbReference type="Proteomes" id="UP000887566">
    <property type="component" value="Unplaced"/>
</dbReference>
<sequence length="104" mass="10792">MASYCLAEFGAEGQRSKKVTVDVPGGWGGLGRDRSTADDAGGESVAAAMSASVWSWDVFDLGGDWCRATAEARDATADTDSRAIAVLPSLSSSVLSNAARLRLH</sequence>
<evidence type="ECO:0000313" key="2">
    <source>
        <dbReference type="WBParaSite" id="PSAMB.scaffold564size47081.g7092.t1"/>
    </source>
</evidence>
<accession>A0A914WWB4</accession>
<name>A0A914WWB4_9BILA</name>
<proteinExistence type="predicted"/>
<reference evidence="2" key="1">
    <citation type="submission" date="2022-11" db="UniProtKB">
        <authorList>
            <consortium name="WormBaseParasite"/>
        </authorList>
    </citation>
    <scope>IDENTIFICATION</scope>
</reference>
<organism evidence="1 2">
    <name type="scientific">Plectus sambesii</name>
    <dbReference type="NCBI Taxonomy" id="2011161"/>
    <lineage>
        <taxon>Eukaryota</taxon>
        <taxon>Metazoa</taxon>
        <taxon>Ecdysozoa</taxon>
        <taxon>Nematoda</taxon>
        <taxon>Chromadorea</taxon>
        <taxon>Plectida</taxon>
        <taxon>Plectina</taxon>
        <taxon>Plectoidea</taxon>
        <taxon>Plectidae</taxon>
        <taxon>Plectus</taxon>
    </lineage>
</organism>